<dbReference type="Gene3D" id="3.30.420.10">
    <property type="entry name" value="Ribonuclease H-like superfamily/Ribonuclease H"/>
    <property type="match status" value="1"/>
</dbReference>
<dbReference type="OMA" id="MLADHYT"/>
<keyword evidence="2" id="KW-0808">Transferase</keyword>
<dbReference type="InterPro" id="IPR038717">
    <property type="entry name" value="Tc1-like_DDE_dom"/>
</dbReference>
<feature type="non-terminal residue" evidence="2">
    <location>
        <position position="1"/>
    </location>
</feature>
<dbReference type="AlphaFoldDB" id="E2C904"/>
<dbReference type="GO" id="GO:0003676">
    <property type="term" value="F:nucleic acid binding"/>
    <property type="evidence" value="ECO:0007669"/>
    <property type="project" value="InterPro"/>
</dbReference>
<evidence type="ECO:0000313" key="3">
    <source>
        <dbReference type="Proteomes" id="UP000008237"/>
    </source>
</evidence>
<gene>
    <name evidence="2" type="ORF">EAI_09301</name>
</gene>
<dbReference type="InterPro" id="IPR052709">
    <property type="entry name" value="Transposase-MT_Hybrid"/>
</dbReference>
<dbReference type="OrthoDB" id="7552988at2759"/>
<sequence>EYYCTLLDRLDDEVKVKRSHLAKKKILFHQDNAPAHSARDTTDKLKKLRYELVPHPPYSPDLAPSDYFLFLQLKQWLAGKRFYSNEEVKLETNAYFEGLDTEHYKTGIEMLADHYTKCITLNGDYVEE</sequence>
<proteinExistence type="predicted"/>
<dbReference type="Pfam" id="PF13358">
    <property type="entry name" value="DDE_3"/>
    <property type="match status" value="1"/>
</dbReference>
<dbReference type="EMBL" id="GL453762">
    <property type="protein sequence ID" value="EFN75576.1"/>
    <property type="molecule type" value="Genomic_DNA"/>
</dbReference>
<dbReference type="InterPro" id="IPR036397">
    <property type="entry name" value="RNaseH_sf"/>
</dbReference>
<evidence type="ECO:0000259" key="1">
    <source>
        <dbReference type="Pfam" id="PF13358"/>
    </source>
</evidence>
<evidence type="ECO:0000313" key="2">
    <source>
        <dbReference type="EMBL" id="EFN75576.1"/>
    </source>
</evidence>
<dbReference type="GO" id="GO:0008168">
    <property type="term" value="F:methyltransferase activity"/>
    <property type="evidence" value="ECO:0007669"/>
    <property type="project" value="UniProtKB-KW"/>
</dbReference>
<dbReference type="InParanoid" id="E2C904"/>
<protein>
    <submittedName>
        <fullName evidence="2">Histone-lysine N-methyltransferase SETMAR</fullName>
    </submittedName>
</protein>
<keyword evidence="2" id="KW-0489">Methyltransferase</keyword>
<feature type="non-terminal residue" evidence="2">
    <location>
        <position position="128"/>
    </location>
</feature>
<dbReference type="PANTHER" id="PTHR46060:SF1">
    <property type="entry name" value="MARINER MOS1 TRANSPOSASE-LIKE PROTEIN"/>
    <property type="match status" value="1"/>
</dbReference>
<name>E2C904_HARSA</name>
<accession>E2C904</accession>
<dbReference type="Proteomes" id="UP000008237">
    <property type="component" value="Unassembled WGS sequence"/>
</dbReference>
<reference evidence="2 3" key="1">
    <citation type="journal article" date="2010" name="Science">
        <title>Genomic comparison of the ants Camponotus floridanus and Harpegnathos saltator.</title>
        <authorList>
            <person name="Bonasio R."/>
            <person name="Zhang G."/>
            <person name="Ye C."/>
            <person name="Mutti N.S."/>
            <person name="Fang X."/>
            <person name="Qin N."/>
            <person name="Donahue G."/>
            <person name="Yang P."/>
            <person name="Li Q."/>
            <person name="Li C."/>
            <person name="Zhang P."/>
            <person name="Huang Z."/>
            <person name="Berger S.L."/>
            <person name="Reinberg D."/>
            <person name="Wang J."/>
            <person name="Liebig J."/>
        </authorList>
    </citation>
    <scope>NUCLEOTIDE SEQUENCE [LARGE SCALE GENOMIC DNA]</scope>
    <source>
        <strain evidence="2 3">R22 G/1</strain>
    </source>
</reference>
<dbReference type="GO" id="GO:0032259">
    <property type="term" value="P:methylation"/>
    <property type="evidence" value="ECO:0007669"/>
    <property type="project" value="UniProtKB-KW"/>
</dbReference>
<dbReference type="PANTHER" id="PTHR46060">
    <property type="entry name" value="MARINER MOS1 TRANSPOSASE-LIKE PROTEIN"/>
    <property type="match status" value="1"/>
</dbReference>
<feature type="domain" description="Tc1-like transposase DDE" evidence="1">
    <location>
        <begin position="16"/>
        <end position="87"/>
    </location>
</feature>
<keyword evidence="3" id="KW-1185">Reference proteome</keyword>
<organism evidence="3">
    <name type="scientific">Harpegnathos saltator</name>
    <name type="common">Jerdon's jumping ant</name>
    <dbReference type="NCBI Taxonomy" id="610380"/>
    <lineage>
        <taxon>Eukaryota</taxon>
        <taxon>Metazoa</taxon>
        <taxon>Ecdysozoa</taxon>
        <taxon>Arthropoda</taxon>
        <taxon>Hexapoda</taxon>
        <taxon>Insecta</taxon>
        <taxon>Pterygota</taxon>
        <taxon>Neoptera</taxon>
        <taxon>Endopterygota</taxon>
        <taxon>Hymenoptera</taxon>
        <taxon>Apocrita</taxon>
        <taxon>Aculeata</taxon>
        <taxon>Formicoidea</taxon>
        <taxon>Formicidae</taxon>
        <taxon>Ponerinae</taxon>
        <taxon>Ponerini</taxon>
        <taxon>Harpegnathos</taxon>
    </lineage>
</organism>